<dbReference type="CDD" id="cd18793">
    <property type="entry name" value="SF2_C_SNF"/>
    <property type="match status" value="1"/>
</dbReference>
<dbReference type="PANTHER" id="PTHR45629">
    <property type="entry name" value="SNF2/RAD54 FAMILY MEMBER"/>
    <property type="match status" value="1"/>
</dbReference>
<dbReference type="CDD" id="cd18004">
    <property type="entry name" value="DEXHc_RAD54"/>
    <property type="match status" value="1"/>
</dbReference>
<reference evidence="3" key="1">
    <citation type="submission" date="2023-10" db="EMBL/GenBank/DDBJ databases">
        <authorList>
            <person name="Chen Y."/>
            <person name="Shah S."/>
            <person name="Dougan E. K."/>
            <person name="Thang M."/>
            <person name="Chan C."/>
        </authorList>
    </citation>
    <scope>NUCLEOTIDE SEQUENCE [LARGE SCALE GENOMIC DNA]</scope>
</reference>
<evidence type="ECO:0000313" key="4">
    <source>
        <dbReference type="Proteomes" id="UP001189429"/>
    </source>
</evidence>
<dbReference type="Proteomes" id="UP001189429">
    <property type="component" value="Unassembled WGS sequence"/>
</dbReference>
<evidence type="ECO:0000256" key="1">
    <source>
        <dbReference type="ARBA" id="ARBA00022801"/>
    </source>
</evidence>
<comment type="caution">
    <text evidence="3">The sequence shown here is derived from an EMBL/GenBank/DDBJ whole genome shotgun (WGS) entry which is preliminary data.</text>
</comment>
<dbReference type="InterPro" id="IPR027417">
    <property type="entry name" value="P-loop_NTPase"/>
</dbReference>
<name>A0ABN9SYD2_9DINO</name>
<dbReference type="Gene3D" id="3.40.50.300">
    <property type="entry name" value="P-loop containing nucleotide triphosphate hydrolases"/>
    <property type="match status" value="1"/>
</dbReference>
<protein>
    <recommendedName>
        <fullName evidence="2">Helicase ATP-binding domain-containing protein</fullName>
    </recommendedName>
</protein>
<proteinExistence type="predicted"/>
<dbReference type="PANTHER" id="PTHR45629:SF7">
    <property type="entry name" value="DNA EXCISION REPAIR PROTEIN ERCC-6-RELATED"/>
    <property type="match status" value="1"/>
</dbReference>
<dbReference type="InterPro" id="IPR050496">
    <property type="entry name" value="SNF2_RAD54_helicase_repair"/>
</dbReference>
<keyword evidence="1" id="KW-0378">Hydrolase</keyword>
<dbReference type="InterPro" id="IPR014001">
    <property type="entry name" value="Helicase_ATP-bd"/>
</dbReference>
<dbReference type="InterPro" id="IPR000330">
    <property type="entry name" value="SNF2_N"/>
</dbReference>
<dbReference type="SUPFAM" id="SSF52540">
    <property type="entry name" value="P-loop containing nucleoside triphosphate hydrolases"/>
    <property type="match status" value="2"/>
</dbReference>
<dbReference type="PROSITE" id="PS51192">
    <property type="entry name" value="HELICASE_ATP_BIND_1"/>
    <property type="match status" value="1"/>
</dbReference>
<dbReference type="InterPro" id="IPR049730">
    <property type="entry name" value="SNF2/RAD54-like_C"/>
</dbReference>
<evidence type="ECO:0000259" key="2">
    <source>
        <dbReference type="PROSITE" id="PS51192"/>
    </source>
</evidence>
<gene>
    <name evidence="3" type="ORF">PCOR1329_LOCUS33690</name>
</gene>
<keyword evidence="4" id="KW-1185">Reference proteome</keyword>
<accession>A0ABN9SYD2</accession>
<dbReference type="Gene3D" id="3.40.50.10810">
    <property type="entry name" value="Tandem AAA-ATPase domain"/>
    <property type="match status" value="1"/>
</dbReference>
<organism evidence="3 4">
    <name type="scientific">Prorocentrum cordatum</name>
    <dbReference type="NCBI Taxonomy" id="2364126"/>
    <lineage>
        <taxon>Eukaryota</taxon>
        <taxon>Sar</taxon>
        <taxon>Alveolata</taxon>
        <taxon>Dinophyceae</taxon>
        <taxon>Prorocentrales</taxon>
        <taxon>Prorocentraceae</taxon>
        <taxon>Prorocentrum</taxon>
    </lineage>
</organism>
<dbReference type="InterPro" id="IPR038718">
    <property type="entry name" value="SNF2-like_sf"/>
</dbReference>
<dbReference type="EMBL" id="CAUYUJ010014160">
    <property type="protein sequence ID" value="CAK0837513.1"/>
    <property type="molecule type" value="Genomic_DNA"/>
</dbReference>
<evidence type="ECO:0000313" key="3">
    <source>
        <dbReference type="EMBL" id="CAK0837513.1"/>
    </source>
</evidence>
<dbReference type="SMART" id="SM00487">
    <property type="entry name" value="DEXDc"/>
    <property type="match status" value="1"/>
</dbReference>
<dbReference type="Pfam" id="PF00176">
    <property type="entry name" value="SNF2-rel_dom"/>
    <property type="match status" value="1"/>
</dbReference>
<feature type="domain" description="Helicase ATP-binding" evidence="2">
    <location>
        <begin position="1"/>
        <end position="171"/>
    </location>
</feature>
<sequence>MSLHGGSRFLADDMGLGKTLQSVTIIWTLLKQGGPGGKPACRKCLVVCPASLVKNWAAEFDKWLHGECKHIAVSVAGQAQVSGCFSAFKHSHEVKVLIASYETFRGHASQVAEAGIDLVVCDEAHKLKNDDAATTRCISALPAKRRLLISGTPIQNNLEEFYTLASVANPGIFGDFNGFRRKYAAPILKGREPTATAEERLRAEETLASVSEMTEQFILRRTNKLNAKYLPAKQLYNVFVLPTAFQRRLYHKFLRSTEARNVLEGNVTLNRTVLCTIKKLMSLVNHPFLVRSATQRLDKGFDDEETRAMFAQVDELDRGVRTQQKSVHQELSGKLSLLHALLVNIKASGSGDRVVVISNWVQTLDLIEKMCEHNKWPVHRLDGKAAIGKRMKLVTDFNRPDHRERHSYSCCPPRLAGAA</sequence>